<protein>
    <submittedName>
        <fullName evidence="2">Uncharacterized protein</fullName>
    </submittedName>
</protein>
<keyword evidence="3" id="KW-1185">Reference proteome</keyword>
<name>A0ABD1WUT3_9LAMI</name>
<proteinExistence type="predicted"/>
<reference evidence="3" key="1">
    <citation type="submission" date="2024-07" db="EMBL/GenBank/DDBJ databases">
        <title>Two chromosome-level genome assemblies of Korean endemic species Abeliophyllum distichum and Forsythia ovata (Oleaceae).</title>
        <authorList>
            <person name="Jang H."/>
        </authorList>
    </citation>
    <scope>NUCLEOTIDE SEQUENCE [LARGE SCALE GENOMIC DNA]</scope>
</reference>
<comment type="caution">
    <text evidence="2">The sequence shown here is derived from an EMBL/GenBank/DDBJ whole genome shotgun (WGS) entry which is preliminary data.</text>
</comment>
<evidence type="ECO:0000256" key="1">
    <source>
        <dbReference type="SAM" id="MobiDB-lite"/>
    </source>
</evidence>
<gene>
    <name evidence="2" type="ORF">Fot_06844</name>
</gene>
<dbReference type="AlphaFoldDB" id="A0ABD1WUT3"/>
<feature type="region of interest" description="Disordered" evidence="1">
    <location>
        <begin position="78"/>
        <end position="117"/>
    </location>
</feature>
<evidence type="ECO:0000313" key="3">
    <source>
        <dbReference type="Proteomes" id="UP001604277"/>
    </source>
</evidence>
<evidence type="ECO:0000313" key="2">
    <source>
        <dbReference type="EMBL" id="KAL2553225.1"/>
    </source>
</evidence>
<accession>A0ABD1WUT3</accession>
<dbReference type="Proteomes" id="UP001604277">
    <property type="component" value="Unassembled WGS sequence"/>
</dbReference>
<sequence length="203" mass="23548">MAKSGSGHRQIDDYHILLHAWRIHRNVVEFEHQCRYNLSSSLDGSNNVRKGRLTRWRGGVEVNSRSKARTMGQVPLQPELRTTTKAIQDSRADTSKGKSKKHRTISQDDESNDKFGKEINTNTSMRRQDDEIVFNEEDFRHMDESTEKTRLCAQKRPAQFVKYIAKNKIKEMPKNFDTKVACLNMATQLYKFACEKPYLHLSG</sequence>
<dbReference type="EMBL" id="JBFOLJ010000002">
    <property type="protein sequence ID" value="KAL2553225.1"/>
    <property type="molecule type" value="Genomic_DNA"/>
</dbReference>
<organism evidence="2 3">
    <name type="scientific">Forsythia ovata</name>
    <dbReference type="NCBI Taxonomy" id="205694"/>
    <lineage>
        <taxon>Eukaryota</taxon>
        <taxon>Viridiplantae</taxon>
        <taxon>Streptophyta</taxon>
        <taxon>Embryophyta</taxon>
        <taxon>Tracheophyta</taxon>
        <taxon>Spermatophyta</taxon>
        <taxon>Magnoliopsida</taxon>
        <taxon>eudicotyledons</taxon>
        <taxon>Gunneridae</taxon>
        <taxon>Pentapetalae</taxon>
        <taxon>asterids</taxon>
        <taxon>lamiids</taxon>
        <taxon>Lamiales</taxon>
        <taxon>Oleaceae</taxon>
        <taxon>Forsythieae</taxon>
        <taxon>Forsythia</taxon>
    </lineage>
</organism>